<keyword evidence="1" id="KW-1133">Transmembrane helix</keyword>
<dbReference type="AlphaFoldDB" id="A0A1I6ST10"/>
<feature type="transmembrane region" description="Helical" evidence="1">
    <location>
        <begin position="24"/>
        <end position="46"/>
    </location>
</feature>
<sequence length="170" mass="20030">MGKRAFHYLKKFKLSTLMKEEKGFTYVEIAIVMTILTLLIPAIFSFEYGLERQLKKGFYRQQLGAEIQQFVADVRDEIRQGQDFRLSNEGWLLFDLPSGETVRYKQDKRRLLRGVRSKEGSGYQGTTILLQDAYWIGFEPDQDGVWFEVGLQNWHSDLKVRRYFRGRSSL</sequence>
<gene>
    <name evidence="2" type="ORF">SAMN05444972_10819</name>
</gene>
<dbReference type="Proteomes" id="UP000198660">
    <property type="component" value="Unassembled WGS sequence"/>
</dbReference>
<organism evidence="2 3">
    <name type="scientific">Marininema halotolerans</name>
    <dbReference type="NCBI Taxonomy" id="1155944"/>
    <lineage>
        <taxon>Bacteria</taxon>
        <taxon>Bacillati</taxon>
        <taxon>Bacillota</taxon>
        <taxon>Bacilli</taxon>
        <taxon>Bacillales</taxon>
        <taxon>Thermoactinomycetaceae</taxon>
        <taxon>Marininema</taxon>
    </lineage>
</organism>
<keyword evidence="3" id="KW-1185">Reference proteome</keyword>
<keyword evidence="1" id="KW-0812">Transmembrane</keyword>
<dbReference type="EMBL" id="FPAA01000008">
    <property type="protein sequence ID" value="SFS80063.1"/>
    <property type="molecule type" value="Genomic_DNA"/>
</dbReference>
<accession>A0A1I6ST10</accession>
<dbReference type="OrthoDB" id="2990177at2"/>
<protein>
    <recommendedName>
        <fullName evidence="4">Prepilin-type N-terminal cleavage/methylation domain-containing protein</fullName>
    </recommendedName>
</protein>
<evidence type="ECO:0008006" key="4">
    <source>
        <dbReference type="Google" id="ProtNLM"/>
    </source>
</evidence>
<evidence type="ECO:0000313" key="2">
    <source>
        <dbReference type="EMBL" id="SFS80063.1"/>
    </source>
</evidence>
<proteinExistence type="predicted"/>
<name>A0A1I6ST10_9BACL</name>
<reference evidence="3" key="1">
    <citation type="submission" date="2016-10" db="EMBL/GenBank/DDBJ databases">
        <authorList>
            <person name="Varghese N."/>
            <person name="Submissions S."/>
        </authorList>
    </citation>
    <scope>NUCLEOTIDE SEQUENCE [LARGE SCALE GENOMIC DNA]</scope>
    <source>
        <strain evidence="3">DSM 45789</strain>
    </source>
</reference>
<evidence type="ECO:0000256" key="1">
    <source>
        <dbReference type="SAM" id="Phobius"/>
    </source>
</evidence>
<keyword evidence="1" id="KW-0472">Membrane</keyword>
<evidence type="ECO:0000313" key="3">
    <source>
        <dbReference type="Proteomes" id="UP000198660"/>
    </source>
</evidence>